<dbReference type="OrthoDB" id="4940591at2759"/>
<evidence type="ECO:0000313" key="4">
    <source>
        <dbReference type="Proteomes" id="UP000799302"/>
    </source>
</evidence>
<evidence type="ECO:0000256" key="1">
    <source>
        <dbReference type="SAM" id="SignalP"/>
    </source>
</evidence>
<proteinExistence type="predicted"/>
<dbReference type="Pfam" id="PF24870">
    <property type="entry name" value="DUF7735"/>
    <property type="match status" value="1"/>
</dbReference>
<gene>
    <name evidence="3" type="ORF">BT63DRAFT_449037</name>
</gene>
<feature type="domain" description="DUF7735" evidence="2">
    <location>
        <begin position="43"/>
        <end position="175"/>
    </location>
</feature>
<feature type="signal peptide" evidence="1">
    <location>
        <begin position="1"/>
        <end position="23"/>
    </location>
</feature>
<accession>A0A6A6USI8</accession>
<dbReference type="Proteomes" id="UP000799302">
    <property type="component" value="Unassembled WGS sequence"/>
</dbReference>
<name>A0A6A6USI8_9PEZI</name>
<evidence type="ECO:0000259" key="2">
    <source>
        <dbReference type="Pfam" id="PF24870"/>
    </source>
</evidence>
<dbReference type="EMBL" id="MU004230">
    <property type="protein sequence ID" value="KAF2674048.1"/>
    <property type="molecule type" value="Genomic_DNA"/>
</dbReference>
<dbReference type="AlphaFoldDB" id="A0A6A6USI8"/>
<dbReference type="InterPro" id="IPR056637">
    <property type="entry name" value="DUF7735"/>
</dbReference>
<protein>
    <recommendedName>
        <fullName evidence="2">DUF7735 domain-containing protein</fullName>
    </recommendedName>
</protein>
<organism evidence="3 4">
    <name type="scientific">Microthyrium microscopicum</name>
    <dbReference type="NCBI Taxonomy" id="703497"/>
    <lineage>
        <taxon>Eukaryota</taxon>
        <taxon>Fungi</taxon>
        <taxon>Dikarya</taxon>
        <taxon>Ascomycota</taxon>
        <taxon>Pezizomycotina</taxon>
        <taxon>Dothideomycetes</taxon>
        <taxon>Dothideomycetes incertae sedis</taxon>
        <taxon>Microthyriales</taxon>
        <taxon>Microthyriaceae</taxon>
        <taxon>Microthyrium</taxon>
    </lineage>
</organism>
<keyword evidence="4" id="KW-1185">Reference proteome</keyword>
<reference evidence="3" key="1">
    <citation type="journal article" date="2020" name="Stud. Mycol.">
        <title>101 Dothideomycetes genomes: a test case for predicting lifestyles and emergence of pathogens.</title>
        <authorList>
            <person name="Haridas S."/>
            <person name="Albert R."/>
            <person name="Binder M."/>
            <person name="Bloem J."/>
            <person name="Labutti K."/>
            <person name="Salamov A."/>
            <person name="Andreopoulos B."/>
            <person name="Baker S."/>
            <person name="Barry K."/>
            <person name="Bills G."/>
            <person name="Bluhm B."/>
            <person name="Cannon C."/>
            <person name="Castanera R."/>
            <person name="Culley D."/>
            <person name="Daum C."/>
            <person name="Ezra D."/>
            <person name="Gonzalez J."/>
            <person name="Henrissat B."/>
            <person name="Kuo A."/>
            <person name="Liang C."/>
            <person name="Lipzen A."/>
            <person name="Lutzoni F."/>
            <person name="Magnuson J."/>
            <person name="Mondo S."/>
            <person name="Nolan M."/>
            <person name="Ohm R."/>
            <person name="Pangilinan J."/>
            <person name="Park H.-J."/>
            <person name="Ramirez L."/>
            <person name="Alfaro M."/>
            <person name="Sun H."/>
            <person name="Tritt A."/>
            <person name="Yoshinaga Y."/>
            <person name="Zwiers L.-H."/>
            <person name="Turgeon B."/>
            <person name="Goodwin S."/>
            <person name="Spatafora J."/>
            <person name="Crous P."/>
            <person name="Grigoriev I."/>
        </authorList>
    </citation>
    <scope>NUCLEOTIDE SEQUENCE</scope>
    <source>
        <strain evidence="3">CBS 115976</strain>
    </source>
</reference>
<evidence type="ECO:0000313" key="3">
    <source>
        <dbReference type="EMBL" id="KAF2674048.1"/>
    </source>
</evidence>
<feature type="chain" id="PRO_5025691518" description="DUF7735 domain-containing protein" evidence="1">
    <location>
        <begin position="24"/>
        <end position="232"/>
    </location>
</feature>
<keyword evidence="1" id="KW-0732">Signal</keyword>
<sequence length="232" mass="24576">MIFIAKHTLNMISFLFLIPVATAVSPSDISMLIPSFVGPKKFATTDGWACYTPNYADLLNMPKPTGELSKALLSYGDELLKTCTLAGDEKRFCPFPDSTLWCAFPTAAPTAVLPAYTSYGSSASSFWSEKSSSMLSLASNCPERWYDAIYVNISAPWINNTIAQAECYAKAHTTSGISNTVFATASATVRAAASGNTPAVTSMPNGVLDRGQNIDWWIVGGSALAAAVNGAG</sequence>